<feature type="transmembrane region" description="Helical" evidence="1">
    <location>
        <begin position="65"/>
        <end position="90"/>
    </location>
</feature>
<protein>
    <submittedName>
        <fullName evidence="2">YggT family protein</fullName>
    </submittedName>
</protein>
<evidence type="ECO:0000313" key="2">
    <source>
        <dbReference type="EMBL" id="SEQ72119.1"/>
    </source>
</evidence>
<gene>
    <name evidence="2" type="ORF">SAMN05421767_10536</name>
</gene>
<organism evidence="2 3">
    <name type="scientific">Granulicatella balaenopterae</name>
    <dbReference type="NCBI Taxonomy" id="137733"/>
    <lineage>
        <taxon>Bacteria</taxon>
        <taxon>Bacillati</taxon>
        <taxon>Bacillota</taxon>
        <taxon>Bacilli</taxon>
        <taxon>Lactobacillales</taxon>
        <taxon>Carnobacteriaceae</taxon>
        <taxon>Granulicatella</taxon>
    </lineage>
</organism>
<reference evidence="2 3" key="1">
    <citation type="submission" date="2016-10" db="EMBL/GenBank/DDBJ databases">
        <authorList>
            <person name="de Groot N.N."/>
        </authorList>
    </citation>
    <scope>NUCLEOTIDE SEQUENCE [LARGE SCALE GENOMIC DNA]</scope>
    <source>
        <strain evidence="2 3">DSM 15827</strain>
    </source>
</reference>
<evidence type="ECO:0000313" key="3">
    <source>
        <dbReference type="Proteomes" id="UP000198556"/>
    </source>
</evidence>
<dbReference type="GO" id="GO:0016020">
    <property type="term" value="C:membrane"/>
    <property type="evidence" value="ECO:0007669"/>
    <property type="project" value="InterPro"/>
</dbReference>
<dbReference type="InterPro" id="IPR003425">
    <property type="entry name" value="CCB3/YggT"/>
</dbReference>
<keyword evidence="1" id="KW-1133">Transmembrane helix</keyword>
<dbReference type="AlphaFoldDB" id="A0A1H9IC19"/>
<sequence>MTQVLMTIYRLCNLGIEIYSIMLMAYALLSWFPGAYSSALGQWLIKMCQPYVDYFERLIPSFGGVSFSVVFALLFLQLVGRGIYVIFSLLM</sequence>
<dbReference type="Pfam" id="PF02325">
    <property type="entry name" value="CCB3_YggT"/>
    <property type="match status" value="1"/>
</dbReference>
<name>A0A1H9IC19_9LACT</name>
<keyword evidence="3" id="KW-1185">Reference proteome</keyword>
<dbReference type="EMBL" id="FOGF01000005">
    <property type="protein sequence ID" value="SEQ72119.1"/>
    <property type="molecule type" value="Genomic_DNA"/>
</dbReference>
<dbReference type="STRING" id="137733.SAMN05421767_10536"/>
<accession>A0A1H9IC19</accession>
<keyword evidence="1" id="KW-0472">Membrane</keyword>
<dbReference type="Proteomes" id="UP000198556">
    <property type="component" value="Unassembled WGS sequence"/>
</dbReference>
<keyword evidence="1" id="KW-0812">Transmembrane</keyword>
<feature type="transmembrane region" description="Helical" evidence="1">
    <location>
        <begin position="21"/>
        <end position="45"/>
    </location>
</feature>
<proteinExistence type="predicted"/>
<evidence type="ECO:0000256" key="1">
    <source>
        <dbReference type="SAM" id="Phobius"/>
    </source>
</evidence>